<dbReference type="eggNOG" id="COG0517">
    <property type="taxonomic scope" value="Bacteria"/>
</dbReference>
<proteinExistence type="predicted"/>
<dbReference type="Pfam" id="PF04986">
    <property type="entry name" value="Y2_Tnp"/>
    <property type="match status" value="1"/>
</dbReference>
<keyword evidence="4" id="KW-1185">Reference proteome</keyword>
<dbReference type="GO" id="GO:0004803">
    <property type="term" value="F:transposase activity"/>
    <property type="evidence" value="ECO:0007669"/>
    <property type="project" value="InterPro"/>
</dbReference>
<evidence type="ECO:0000313" key="3">
    <source>
        <dbReference type="EMBL" id="CAG23063.1"/>
    </source>
</evidence>
<dbReference type="GO" id="GO:0006313">
    <property type="term" value="P:DNA transposition"/>
    <property type="evidence" value="ECO:0007669"/>
    <property type="project" value="InterPro"/>
</dbReference>
<gene>
    <name evidence="3" type="primary">RB2559</name>
    <name evidence="3" type="ordered locus">PBPRB1191</name>
</gene>
<protein>
    <submittedName>
        <fullName evidence="3">Uncharacterized protein</fullName>
    </submittedName>
</protein>
<dbReference type="InterPro" id="IPR007069">
    <property type="entry name" value="Transposase_32"/>
</dbReference>
<dbReference type="HOGENOM" id="CLU_2106708_0_0_6"/>
<accession>Q6LI17</accession>
<sequence length="115" mass="13384">MSIECNLRTTSDWLEKQQRKLLPIDYFMVTFTLPAELRLLAKPYPKQIYQAMFTVSASIIKDFAGRAKNMGETIGFTSVLHTHNRRRDLYPHIHMVVTGGGFDANKRQWIHCKNQ</sequence>
<feature type="domain" description="Transposase IS801/IS1294" evidence="1">
    <location>
        <begin position="75"/>
        <end position="115"/>
    </location>
</feature>
<dbReference type="AlphaFoldDB" id="Q6LI17"/>
<evidence type="ECO:0000259" key="1">
    <source>
        <dbReference type="Pfam" id="PF04986"/>
    </source>
</evidence>
<evidence type="ECO:0000259" key="2">
    <source>
        <dbReference type="Pfam" id="PF14319"/>
    </source>
</evidence>
<dbReference type="Pfam" id="PF14319">
    <property type="entry name" value="Zn_Tnp_IS91"/>
    <property type="match status" value="1"/>
</dbReference>
<dbReference type="EMBL" id="CR378678">
    <property type="protein sequence ID" value="CAG23063.1"/>
    <property type="molecule type" value="Genomic_DNA"/>
</dbReference>
<name>Q6LI17_PHOPR</name>
<dbReference type="STRING" id="298386.PBPRB1191"/>
<dbReference type="InterPro" id="IPR026889">
    <property type="entry name" value="Zn_Tnp"/>
</dbReference>
<reference evidence="4" key="1">
    <citation type="journal article" date="2005" name="Science">
        <title>Life at depth: Photobacterium profundum genome sequence and expression analysis.</title>
        <authorList>
            <person name="Vezzi A."/>
            <person name="Campanaro S."/>
            <person name="D'Angelo M."/>
            <person name="Simonato F."/>
            <person name="Vitulo N."/>
            <person name="Lauro F.M."/>
            <person name="Cestaro A."/>
            <person name="Malacrida G."/>
            <person name="Simionati B."/>
            <person name="Cannata N."/>
            <person name="Romualdi C."/>
            <person name="Bartlett D.H."/>
            <person name="Valle G."/>
        </authorList>
    </citation>
    <scope>NUCLEOTIDE SEQUENCE [LARGE SCALE GENOMIC DNA]</scope>
    <source>
        <strain evidence="4">ATCC BAA-1253 / SS9</strain>
    </source>
</reference>
<dbReference type="PANTHER" id="PTHR37023:SF1">
    <property type="entry name" value="ISSOD25 TRANSPOSASE TNPA_ISSOD25"/>
    <property type="match status" value="1"/>
</dbReference>
<dbReference type="PANTHER" id="PTHR37023">
    <property type="entry name" value="TRANSPOSASE"/>
    <property type="match status" value="1"/>
</dbReference>
<organism evidence="3 4">
    <name type="scientific">Photobacterium profundum (strain SS9)</name>
    <dbReference type="NCBI Taxonomy" id="298386"/>
    <lineage>
        <taxon>Bacteria</taxon>
        <taxon>Pseudomonadati</taxon>
        <taxon>Pseudomonadota</taxon>
        <taxon>Gammaproteobacteria</taxon>
        <taxon>Vibrionales</taxon>
        <taxon>Vibrionaceae</taxon>
        <taxon>Photobacterium</taxon>
    </lineage>
</organism>
<feature type="domain" description="Transposase zinc-binding" evidence="2">
    <location>
        <begin position="4"/>
        <end position="33"/>
    </location>
</feature>
<dbReference type="Proteomes" id="UP000000593">
    <property type="component" value="Chromosome 2"/>
</dbReference>
<dbReference type="GO" id="GO:0003677">
    <property type="term" value="F:DNA binding"/>
    <property type="evidence" value="ECO:0007669"/>
    <property type="project" value="InterPro"/>
</dbReference>
<evidence type="ECO:0000313" key="4">
    <source>
        <dbReference type="Proteomes" id="UP000000593"/>
    </source>
</evidence>
<dbReference type="KEGG" id="ppr:PBPRB1191"/>